<dbReference type="GO" id="GO:0003677">
    <property type="term" value="F:DNA binding"/>
    <property type="evidence" value="ECO:0007669"/>
    <property type="project" value="InterPro"/>
</dbReference>
<evidence type="ECO:0000259" key="1">
    <source>
        <dbReference type="PROSITE" id="PS51702"/>
    </source>
</evidence>
<reference evidence="2 3" key="1">
    <citation type="journal article" date="2019" name="Genome Biol. Evol.">
        <title>Day and night: Metabolic profiles and evolutionary relationships of six axenic non-marine cyanobacteria.</title>
        <authorList>
            <person name="Will S.E."/>
            <person name="Henke P."/>
            <person name="Boedeker C."/>
            <person name="Huang S."/>
            <person name="Brinkmann H."/>
            <person name="Rohde M."/>
            <person name="Jarek M."/>
            <person name="Friedl T."/>
            <person name="Seufert S."/>
            <person name="Schumacher M."/>
            <person name="Overmann J."/>
            <person name="Neumann-Schaal M."/>
            <person name="Petersen J."/>
        </authorList>
    </citation>
    <scope>NUCLEOTIDE SEQUENCE [LARGE SCALE GENOMIC DNA]</scope>
    <source>
        <strain evidence="2 3">SAG 39.79</strain>
    </source>
</reference>
<name>A0AB37UEG0_9CYAN</name>
<sequence>MKQWYSASELVGMPGMPLYRENVARKARVENWQFRQCSVRKLACRLSFEKYILKIKLVY</sequence>
<dbReference type="PROSITE" id="PS51702">
    <property type="entry name" value="HTH_MU"/>
    <property type="match status" value="1"/>
</dbReference>
<dbReference type="SUPFAM" id="SSF46955">
    <property type="entry name" value="Putative DNA-binding domain"/>
    <property type="match status" value="1"/>
</dbReference>
<evidence type="ECO:0000313" key="2">
    <source>
        <dbReference type="EMBL" id="RUT07394.1"/>
    </source>
</evidence>
<feature type="domain" description="HTH Mu-type" evidence="1">
    <location>
        <begin position="1"/>
        <end position="59"/>
    </location>
</feature>
<dbReference type="InterPro" id="IPR009061">
    <property type="entry name" value="DNA-bd_dom_put_sf"/>
</dbReference>
<dbReference type="AlphaFoldDB" id="A0AB37UEG0"/>
<comment type="caution">
    <text evidence="2">The sequence shown here is derived from an EMBL/GenBank/DDBJ whole genome shotgun (WGS) entry which is preliminary data.</text>
</comment>
<dbReference type="Proteomes" id="UP000282574">
    <property type="component" value="Unassembled WGS sequence"/>
</dbReference>
<organism evidence="2 3">
    <name type="scientific">Chroococcidiopsis cubana SAG 39.79</name>
    <dbReference type="NCBI Taxonomy" id="388085"/>
    <lineage>
        <taxon>Bacteria</taxon>
        <taxon>Bacillati</taxon>
        <taxon>Cyanobacteriota</taxon>
        <taxon>Cyanophyceae</taxon>
        <taxon>Chroococcidiopsidales</taxon>
        <taxon>Chroococcidiopsidaceae</taxon>
        <taxon>Chroococcidiopsis</taxon>
    </lineage>
</organism>
<accession>A0AB37UEG0</accession>
<evidence type="ECO:0000313" key="3">
    <source>
        <dbReference type="Proteomes" id="UP000282574"/>
    </source>
</evidence>
<dbReference type="InterPro" id="IPR036388">
    <property type="entry name" value="WH-like_DNA-bd_sf"/>
</dbReference>
<protein>
    <recommendedName>
        <fullName evidence="1">HTH Mu-type domain-containing protein</fullName>
    </recommendedName>
</protein>
<gene>
    <name evidence="2" type="ORF">DSM107010_50730</name>
</gene>
<dbReference type="EMBL" id="RSCK01000062">
    <property type="protein sequence ID" value="RUT07394.1"/>
    <property type="molecule type" value="Genomic_DNA"/>
</dbReference>
<proteinExistence type="predicted"/>
<keyword evidence="3" id="KW-1185">Reference proteome</keyword>
<dbReference type="Gene3D" id="1.10.10.10">
    <property type="entry name" value="Winged helix-like DNA-binding domain superfamily/Winged helix DNA-binding domain"/>
    <property type="match status" value="1"/>
</dbReference>
<dbReference type="InterPro" id="IPR003314">
    <property type="entry name" value="Mu-type_HTH"/>
</dbReference>